<dbReference type="eggNOG" id="COG0494">
    <property type="taxonomic scope" value="Bacteria"/>
</dbReference>
<dbReference type="PROSITE" id="PS51462">
    <property type="entry name" value="NUDIX"/>
    <property type="match status" value="1"/>
</dbReference>
<dbReference type="AlphaFoldDB" id="I1YLG0"/>
<evidence type="ECO:0000313" key="15">
    <source>
        <dbReference type="EMBL" id="AFJ03753.1"/>
    </source>
</evidence>
<keyword evidence="6 15" id="KW-0378">Hydrolase</keyword>
<dbReference type="HOGENOM" id="CLU_062658_6_1_6"/>
<dbReference type="EC" id="3.6.1.13" evidence="3"/>
<feature type="domain" description="Nudix hydrolase" evidence="14">
    <location>
        <begin position="45"/>
        <end position="184"/>
    </location>
</feature>
<evidence type="ECO:0000259" key="14">
    <source>
        <dbReference type="PROSITE" id="PS51462"/>
    </source>
</evidence>
<dbReference type="PATRIC" id="fig|754477.3.peg.2588"/>
<dbReference type="GO" id="GO:0019144">
    <property type="term" value="F:ADP-sugar diphosphatase activity"/>
    <property type="evidence" value="ECO:0007669"/>
    <property type="project" value="TreeGrafter"/>
</dbReference>
<dbReference type="GO" id="GO:0047631">
    <property type="term" value="F:ADP-ribose diphosphatase activity"/>
    <property type="evidence" value="ECO:0007669"/>
    <property type="project" value="UniProtKB-EC"/>
</dbReference>
<evidence type="ECO:0000256" key="2">
    <source>
        <dbReference type="ARBA" id="ARBA00007482"/>
    </source>
</evidence>
<dbReference type="SUPFAM" id="SSF55811">
    <property type="entry name" value="Nudix"/>
    <property type="match status" value="1"/>
</dbReference>
<dbReference type="InterPro" id="IPR015797">
    <property type="entry name" value="NUDIX_hydrolase-like_dom_sf"/>
</dbReference>
<evidence type="ECO:0000313" key="16">
    <source>
        <dbReference type="Proteomes" id="UP000009145"/>
    </source>
</evidence>
<dbReference type="InterPro" id="IPR000086">
    <property type="entry name" value="NUDIX_hydrolase_dom"/>
</dbReference>
<evidence type="ECO:0000256" key="1">
    <source>
        <dbReference type="ARBA" id="ARBA00001946"/>
    </source>
</evidence>
<dbReference type="Gene3D" id="3.90.79.10">
    <property type="entry name" value="Nucleoside Triphosphate Pyrophosphohydrolase"/>
    <property type="match status" value="1"/>
</dbReference>
<dbReference type="Proteomes" id="UP000009145">
    <property type="component" value="Chromosome"/>
</dbReference>
<protein>
    <recommendedName>
        <fullName evidence="4">ADP-ribose pyrophosphatase</fullName>
        <ecNumber evidence="3">3.6.1.13</ecNumber>
    </recommendedName>
    <alternativeName>
        <fullName evidence="9">ADP-ribose diphosphatase</fullName>
    </alternativeName>
    <alternativeName>
        <fullName evidence="11">ADP-ribose phosphohydrolase</fullName>
    </alternativeName>
    <alternativeName>
        <fullName evidence="10">Adenosine diphosphoribose pyrophosphatase</fullName>
    </alternativeName>
</protein>
<feature type="binding site" evidence="13">
    <location>
        <position position="155"/>
    </location>
    <ligand>
        <name>Mg(2+)</name>
        <dbReference type="ChEBI" id="CHEBI:18420"/>
        <label>1</label>
    </ligand>
</feature>
<comment type="catalytic activity">
    <reaction evidence="12">
        <text>ADP-D-ribose + H2O = D-ribose 5-phosphate + AMP + 2 H(+)</text>
        <dbReference type="Rhea" id="RHEA:10412"/>
        <dbReference type="ChEBI" id="CHEBI:15377"/>
        <dbReference type="ChEBI" id="CHEBI:15378"/>
        <dbReference type="ChEBI" id="CHEBI:57967"/>
        <dbReference type="ChEBI" id="CHEBI:78346"/>
        <dbReference type="ChEBI" id="CHEBI:456215"/>
        <dbReference type="EC" id="3.6.1.13"/>
    </reaction>
</comment>
<evidence type="ECO:0000256" key="9">
    <source>
        <dbReference type="ARBA" id="ARBA00030162"/>
    </source>
</evidence>
<evidence type="ECO:0000256" key="13">
    <source>
        <dbReference type="PIRSR" id="PIRSR604385-2"/>
    </source>
</evidence>
<evidence type="ECO:0000256" key="3">
    <source>
        <dbReference type="ARBA" id="ARBA00012453"/>
    </source>
</evidence>
<dbReference type="InterPro" id="IPR020084">
    <property type="entry name" value="NUDIX_hydrolase_CS"/>
</dbReference>
<dbReference type="Pfam" id="PF00293">
    <property type="entry name" value="NUDIX"/>
    <property type="match status" value="1"/>
</dbReference>
<feature type="binding site" evidence="13">
    <location>
        <position position="103"/>
    </location>
    <ligand>
        <name>Mg(2+)</name>
        <dbReference type="ChEBI" id="CHEBI:18420"/>
        <label>1</label>
    </ligand>
</feature>
<sequence length="204" mass="22885">MSTKQFEILEDKPVFKGFFGVNQLTVRHTLYRGGWSPPLSREIFHRGECVAVLLYDAQEDALVMIEQFRVGALQFGDERAWLLEIVAGAIEPGETPESVARREVLEESGCEVEDLFKINSFFTSPGGTSELLHLYCGKIDSTKAGGLHGLDEENEDIAVSVMPFSNVFRLLEQGKIVSAIPIIAIQWLALNRTQLRQRWQAKST</sequence>
<dbReference type="CDD" id="cd24155">
    <property type="entry name" value="NUDIX_ADPRase"/>
    <property type="match status" value="1"/>
</dbReference>
<dbReference type="GO" id="GO:0006753">
    <property type="term" value="P:nucleoside phosphate metabolic process"/>
    <property type="evidence" value="ECO:0007669"/>
    <property type="project" value="TreeGrafter"/>
</dbReference>
<comment type="cofactor">
    <cofactor evidence="1 13">
        <name>Mg(2+)</name>
        <dbReference type="ChEBI" id="CHEBI:18420"/>
    </cofactor>
</comment>
<dbReference type="STRING" id="754477.Q7C_2632"/>
<dbReference type="GO" id="GO:0019693">
    <property type="term" value="P:ribose phosphate metabolic process"/>
    <property type="evidence" value="ECO:0007669"/>
    <property type="project" value="TreeGrafter"/>
</dbReference>
<dbReference type="PANTHER" id="PTHR11839:SF5">
    <property type="entry name" value="ADP-RIBOSE PYROPHOSPHATASE"/>
    <property type="match status" value="1"/>
</dbReference>
<evidence type="ECO:0000256" key="11">
    <source>
        <dbReference type="ARBA" id="ARBA00033056"/>
    </source>
</evidence>
<evidence type="ECO:0000256" key="10">
    <source>
        <dbReference type="ARBA" id="ARBA00030308"/>
    </source>
</evidence>
<dbReference type="RefSeq" id="WP_014705171.1">
    <property type="nucleotide sequence ID" value="NC_017856.1"/>
</dbReference>
<evidence type="ECO:0000256" key="6">
    <source>
        <dbReference type="ARBA" id="ARBA00022801"/>
    </source>
</evidence>
<dbReference type="PANTHER" id="PTHR11839">
    <property type="entry name" value="UDP/ADP-SUGAR PYROPHOSPHATASE"/>
    <property type="match status" value="1"/>
</dbReference>
<keyword evidence="5 13" id="KW-0479">Metal-binding</keyword>
<evidence type="ECO:0000256" key="4">
    <source>
        <dbReference type="ARBA" id="ARBA00013297"/>
    </source>
</evidence>
<name>I1YLG0_METFJ</name>
<evidence type="ECO:0000256" key="7">
    <source>
        <dbReference type="ARBA" id="ARBA00022842"/>
    </source>
</evidence>
<keyword evidence="16" id="KW-1185">Reference proteome</keyword>
<dbReference type="GO" id="GO:0005829">
    <property type="term" value="C:cytosol"/>
    <property type="evidence" value="ECO:0007669"/>
    <property type="project" value="TreeGrafter"/>
</dbReference>
<evidence type="ECO:0000256" key="5">
    <source>
        <dbReference type="ARBA" id="ARBA00022723"/>
    </source>
</evidence>
<dbReference type="OrthoDB" id="5292471at2"/>
<organism evidence="15 16">
    <name type="scientific">Methylophaga frappieri (strain ATCC BAA-2434 / DSM 25690 / JAM7)</name>
    <dbReference type="NCBI Taxonomy" id="754477"/>
    <lineage>
        <taxon>Bacteria</taxon>
        <taxon>Pseudomonadati</taxon>
        <taxon>Pseudomonadota</taxon>
        <taxon>Gammaproteobacteria</taxon>
        <taxon>Thiotrichales</taxon>
        <taxon>Piscirickettsiaceae</taxon>
        <taxon>Methylophaga</taxon>
    </lineage>
</organism>
<dbReference type="InterPro" id="IPR004385">
    <property type="entry name" value="NDP_pyrophosphatase"/>
</dbReference>
<dbReference type="KEGG" id="mec:Q7C_2632"/>
<evidence type="ECO:0000256" key="8">
    <source>
        <dbReference type="ARBA" id="ARBA00025164"/>
    </source>
</evidence>
<reference evidence="15 16" key="1">
    <citation type="journal article" date="2012" name="J. Bacteriol.">
        <title>Complete genome sequences of Methylophaga sp. strain JAM1 and Methylophaga sp. strain JAM7.</title>
        <authorList>
            <person name="Villeneuve C."/>
            <person name="Martineau C."/>
            <person name="Mauffrey F."/>
            <person name="Villemur R."/>
        </authorList>
    </citation>
    <scope>NUCLEOTIDE SEQUENCE [LARGE SCALE GENOMIC DNA]</scope>
    <source>
        <strain evidence="15 16">JAM7</strain>
    </source>
</reference>
<feature type="binding site" evidence="13">
    <location>
        <position position="107"/>
    </location>
    <ligand>
        <name>Mg(2+)</name>
        <dbReference type="ChEBI" id="CHEBI:18420"/>
        <label>1</label>
    </ligand>
</feature>
<accession>I1YLG0</accession>
<comment type="similarity">
    <text evidence="2">Belongs to the Nudix hydrolase family. NudF subfamily.</text>
</comment>
<proteinExistence type="inferred from homology"/>
<dbReference type="NCBIfam" id="TIGR00052">
    <property type="entry name" value="nudix-type nucleoside diphosphatase, YffH/AdpP family"/>
    <property type="match status" value="1"/>
</dbReference>
<gene>
    <name evidence="15" type="ordered locus">Q7C_2632</name>
</gene>
<dbReference type="PROSITE" id="PS00893">
    <property type="entry name" value="NUDIX_BOX"/>
    <property type="match status" value="1"/>
</dbReference>
<feature type="binding site" evidence="13">
    <location>
        <position position="87"/>
    </location>
    <ligand>
        <name>Mg(2+)</name>
        <dbReference type="ChEBI" id="CHEBI:18420"/>
        <label>1</label>
    </ligand>
</feature>
<evidence type="ECO:0000256" key="12">
    <source>
        <dbReference type="ARBA" id="ARBA00049546"/>
    </source>
</evidence>
<dbReference type="GO" id="GO:0046872">
    <property type="term" value="F:metal ion binding"/>
    <property type="evidence" value="ECO:0007669"/>
    <property type="project" value="UniProtKB-KW"/>
</dbReference>
<keyword evidence="7 13" id="KW-0460">Magnesium</keyword>
<comment type="function">
    <text evidence="8">Acts on ADP-mannose and ADP-glucose as well as ADP-ribose. Prevents glycogen biosynthesis. The reaction catalyzed by this enzyme is a limiting step of the gluconeogenic process.</text>
</comment>
<dbReference type="EMBL" id="CP003380">
    <property type="protein sequence ID" value="AFJ03753.1"/>
    <property type="molecule type" value="Genomic_DNA"/>
</dbReference>